<protein>
    <submittedName>
        <fullName evidence="1">Uncharacterized protein</fullName>
    </submittedName>
</protein>
<dbReference type="InterPro" id="IPR046193">
    <property type="entry name" value="DUF6221"/>
</dbReference>
<comment type="caution">
    <text evidence="1">The sequence shown here is derived from an EMBL/GenBank/DDBJ whole genome shotgun (WGS) entry which is preliminary data.</text>
</comment>
<keyword evidence="2" id="KW-1185">Reference proteome</keyword>
<dbReference type="RefSeq" id="WP_192752396.1">
    <property type="nucleotide sequence ID" value="NZ_BAABJL010000238.1"/>
</dbReference>
<gene>
    <name evidence="1" type="ORF">HEB94_005514</name>
</gene>
<evidence type="ECO:0000313" key="2">
    <source>
        <dbReference type="Proteomes" id="UP000638648"/>
    </source>
</evidence>
<dbReference type="EMBL" id="JADBEM010000001">
    <property type="protein sequence ID" value="MBE1608666.1"/>
    <property type="molecule type" value="Genomic_DNA"/>
</dbReference>
<dbReference type="Pfam" id="PF19730">
    <property type="entry name" value="DUF6221"/>
    <property type="match status" value="1"/>
</dbReference>
<proteinExistence type="predicted"/>
<sequence length="113" mass="12059">MSDLAGFLVARFAEDVERARYVHHETCATFNELSTPLSPPACDCGMPAKAMVDIEAKRQVVAEYERARAQVASSSGSPCDELCGLITAMRCLALPYKASVGYCAGWDVPGAAL</sequence>
<dbReference type="Proteomes" id="UP000638648">
    <property type="component" value="Unassembled WGS sequence"/>
</dbReference>
<name>A0A927MY49_9ACTN</name>
<evidence type="ECO:0000313" key="1">
    <source>
        <dbReference type="EMBL" id="MBE1608666.1"/>
    </source>
</evidence>
<organism evidence="1 2">
    <name type="scientific">Actinopolymorpha pittospori</name>
    <dbReference type="NCBI Taxonomy" id="648752"/>
    <lineage>
        <taxon>Bacteria</taxon>
        <taxon>Bacillati</taxon>
        <taxon>Actinomycetota</taxon>
        <taxon>Actinomycetes</taxon>
        <taxon>Propionibacteriales</taxon>
        <taxon>Actinopolymorphaceae</taxon>
        <taxon>Actinopolymorpha</taxon>
    </lineage>
</organism>
<reference evidence="1" key="1">
    <citation type="submission" date="2020-10" db="EMBL/GenBank/DDBJ databases">
        <title>Sequencing the genomes of 1000 actinobacteria strains.</title>
        <authorList>
            <person name="Klenk H.-P."/>
        </authorList>
    </citation>
    <scope>NUCLEOTIDE SEQUENCE</scope>
    <source>
        <strain evidence="1">DSM 45354</strain>
    </source>
</reference>
<dbReference type="AlphaFoldDB" id="A0A927MY49"/>
<accession>A0A927MY49</accession>